<dbReference type="SUPFAM" id="SSF51126">
    <property type="entry name" value="Pectin lyase-like"/>
    <property type="match status" value="1"/>
</dbReference>
<evidence type="ECO:0000256" key="3">
    <source>
        <dbReference type="ARBA" id="ARBA00022512"/>
    </source>
</evidence>
<evidence type="ECO:0000256" key="5">
    <source>
        <dbReference type="ARBA" id="ARBA00022801"/>
    </source>
</evidence>
<keyword evidence="4" id="KW-0964">Secreted</keyword>
<sequence length="432" mass="46524">MDSNFKNMCLNFATMIKKLLLQIGFLVVLVLVICLIFGLKTLHHHPQGNNDPKGNDGSPNVEYKSIDVVHYGAAGDGKTDDSQAFLKAWMAVCKAATPSAMLVPSSKTFLLNPVKFEGPCMSSNVGVKILGKVVPPSDVDDWKEFKVKNWLWFANVSGLDIHGNGQIDGQGAGWWNRKSNGRPTALAVYDCENLRLSGLTHINSPKSHMHIVRCNHASISQLNILAPEDSPNTDGIDVAYSTEVKIQNCSIATGDDCIAISEGSSNIHIANIECGPGHGISIGSLGEDGATSAVEEVRVQDCHLKGTMYGARIKTWQGGSGYARKISFRGITLDQVRNPIIINQYYCNGKKDCKNETSAVEVSDVLYQGLRGTSATKVAVKLSCSESIGCKNLAFEDIDIKSTDSDKTTQSSCSNAHGTSTNTVPTIDCLLP</sequence>
<keyword evidence="5 9" id="KW-0378">Hydrolase</keyword>
<evidence type="ECO:0000256" key="1">
    <source>
        <dbReference type="ARBA" id="ARBA00004191"/>
    </source>
</evidence>
<dbReference type="GO" id="GO:0071555">
    <property type="term" value="P:cell wall organization"/>
    <property type="evidence" value="ECO:0007669"/>
    <property type="project" value="UniProtKB-KW"/>
</dbReference>
<accession>A0A6J1GW27</accession>
<evidence type="ECO:0000256" key="9">
    <source>
        <dbReference type="RuleBase" id="RU361169"/>
    </source>
</evidence>
<dbReference type="RefSeq" id="XP_022956261.1">
    <property type="nucleotide sequence ID" value="XM_023100493.1"/>
</dbReference>
<comment type="subcellular location">
    <subcellularLocation>
        <location evidence="1">Secreted</location>
        <location evidence="1">Cell wall</location>
    </subcellularLocation>
</comment>
<keyword evidence="10" id="KW-0812">Transmembrane</keyword>
<dbReference type="InterPro" id="IPR011050">
    <property type="entry name" value="Pectin_lyase_fold/virulence"/>
</dbReference>
<dbReference type="FunFam" id="2.160.20.10:FF:000056">
    <property type="entry name" value="Pectin lyase-like superfamily protein"/>
    <property type="match status" value="1"/>
</dbReference>
<dbReference type="PROSITE" id="PS00502">
    <property type="entry name" value="POLYGALACTURONASE"/>
    <property type="match status" value="1"/>
</dbReference>
<keyword evidence="7" id="KW-0961">Cell wall biogenesis/degradation</keyword>
<evidence type="ECO:0000256" key="7">
    <source>
        <dbReference type="ARBA" id="ARBA00023316"/>
    </source>
</evidence>
<keyword evidence="6 9" id="KW-0326">Glycosidase</keyword>
<keyword evidence="10" id="KW-0472">Membrane</keyword>
<evidence type="ECO:0000256" key="4">
    <source>
        <dbReference type="ARBA" id="ARBA00022525"/>
    </source>
</evidence>
<evidence type="ECO:0000256" key="10">
    <source>
        <dbReference type="SAM" id="Phobius"/>
    </source>
</evidence>
<feature type="active site" evidence="8">
    <location>
        <position position="278"/>
    </location>
</feature>
<reference evidence="12" key="1">
    <citation type="submission" date="2025-08" db="UniProtKB">
        <authorList>
            <consortium name="RefSeq"/>
        </authorList>
    </citation>
    <scope>IDENTIFICATION</scope>
    <source>
        <tissue evidence="12">Young leaves</tissue>
    </source>
</reference>
<dbReference type="InterPro" id="IPR012334">
    <property type="entry name" value="Pectin_lyas_fold"/>
</dbReference>
<proteinExistence type="inferred from homology"/>
<dbReference type="KEGG" id="cmos:111458013"/>
<dbReference type="InterPro" id="IPR000743">
    <property type="entry name" value="Glyco_hydro_28"/>
</dbReference>
<dbReference type="AlphaFoldDB" id="A0A6J1GW27"/>
<name>A0A6J1GW27_CUCMO</name>
<evidence type="ECO:0000256" key="8">
    <source>
        <dbReference type="PROSITE-ProRule" id="PRU10052"/>
    </source>
</evidence>
<evidence type="ECO:0000313" key="11">
    <source>
        <dbReference type="Proteomes" id="UP000504609"/>
    </source>
</evidence>
<feature type="transmembrane region" description="Helical" evidence="10">
    <location>
        <begin position="20"/>
        <end position="39"/>
    </location>
</feature>
<evidence type="ECO:0000256" key="2">
    <source>
        <dbReference type="ARBA" id="ARBA00008834"/>
    </source>
</evidence>
<dbReference type="Proteomes" id="UP000504609">
    <property type="component" value="Unplaced"/>
</dbReference>
<dbReference type="Pfam" id="PF00295">
    <property type="entry name" value="Glyco_hydro_28"/>
    <property type="match status" value="1"/>
</dbReference>
<evidence type="ECO:0000313" key="12">
    <source>
        <dbReference type="RefSeq" id="XP_022956261.1"/>
    </source>
</evidence>
<keyword evidence="3" id="KW-0134">Cell wall</keyword>
<dbReference type="Gene3D" id="2.160.20.10">
    <property type="entry name" value="Single-stranded right-handed beta-helix, Pectin lyase-like"/>
    <property type="match status" value="1"/>
</dbReference>
<dbReference type="PANTHER" id="PTHR31375">
    <property type="match status" value="1"/>
</dbReference>
<dbReference type="GeneID" id="111458013"/>
<keyword evidence="10" id="KW-1133">Transmembrane helix</keyword>
<dbReference type="GO" id="GO:0004650">
    <property type="term" value="F:polygalacturonase activity"/>
    <property type="evidence" value="ECO:0007669"/>
    <property type="project" value="InterPro"/>
</dbReference>
<organism evidence="11 12">
    <name type="scientific">Cucurbita moschata</name>
    <name type="common">Winter crookneck squash</name>
    <name type="synonym">Cucurbita pepo var. moschata</name>
    <dbReference type="NCBI Taxonomy" id="3662"/>
    <lineage>
        <taxon>Eukaryota</taxon>
        <taxon>Viridiplantae</taxon>
        <taxon>Streptophyta</taxon>
        <taxon>Embryophyta</taxon>
        <taxon>Tracheophyta</taxon>
        <taxon>Spermatophyta</taxon>
        <taxon>Magnoliopsida</taxon>
        <taxon>eudicotyledons</taxon>
        <taxon>Gunneridae</taxon>
        <taxon>Pentapetalae</taxon>
        <taxon>rosids</taxon>
        <taxon>fabids</taxon>
        <taxon>Cucurbitales</taxon>
        <taxon>Cucurbitaceae</taxon>
        <taxon>Cucurbiteae</taxon>
        <taxon>Cucurbita</taxon>
    </lineage>
</organism>
<protein>
    <submittedName>
        <fullName evidence="12">Probable polygalacturonase At3g15720</fullName>
    </submittedName>
</protein>
<gene>
    <name evidence="12" type="primary">LOC111458013</name>
</gene>
<keyword evidence="11" id="KW-1185">Reference proteome</keyword>
<comment type="similarity">
    <text evidence="2 9">Belongs to the glycosyl hydrolase 28 family.</text>
</comment>
<dbReference type="GO" id="GO:0005975">
    <property type="term" value="P:carbohydrate metabolic process"/>
    <property type="evidence" value="ECO:0007669"/>
    <property type="project" value="InterPro"/>
</dbReference>
<evidence type="ECO:0000256" key="6">
    <source>
        <dbReference type="ARBA" id="ARBA00023295"/>
    </source>
</evidence>